<feature type="region of interest" description="Disordered" evidence="6">
    <location>
        <begin position="71"/>
        <end position="92"/>
    </location>
</feature>
<evidence type="ECO:0000256" key="1">
    <source>
        <dbReference type="ARBA" id="ARBA00007447"/>
    </source>
</evidence>
<dbReference type="PANTHER" id="PTHR47966:SF51">
    <property type="entry name" value="BETA-SITE APP-CLEAVING ENZYME, ISOFORM A-RELATED"/>
    <property type="match status" value="1"/>
</dbReference>
<feature type="active site" evidence="5">
    <location>
        <position position="295"/>
    </location>
</feature>
<feature type="chain" id="PRO_5001644141" description="Peptidase A1 domain-containing protein" evidence="7">
    <location>
        <begin position="19"/>
        <end position="408"/>
    </location>
</feature>
<keyword evidence="10" id="KW-1185">Reference proteome</keyword>
<evidence type="ECO:0000256" key="2">
    <source>
        <dbReference type="ARBA" id="ARBA00022670"/>
    </source>
</evidence>
<dbReference type="Gene3D" id="2.40.70.10">
    <property type="entry name" value="Acid Proteases"/>
    <property type="match status" value="2"/>
</dbReference>
<feature type="active site" evidence="5">
    <location>
        <position position="121"/>
    </location>
</feature>
<dbReference type="GO" id="GO:0006508">
    <property type="term" value="P:proteolysis"/>
    <property type="evidence" value="ECO:0007669"/>
    <property type="project" value="UniProtKB-KW"/>
</dbReference>
<evidence type="ECO:0000256" key="7">
    <source>
        <dbReference type="SAM" id="SignalP"/>
    </source>
</evidence>
<dbReference type="GO" id="GO:0004190">
    <property type="term" value="F:aspartic-type endopeptidase activity"/>
    <property type="evidence" value="ECO:0007669"/>
    <property type="project" value="UniProtKB-KW"/>
</dbReference>
<evidence type="ECO:0000313" key="9">
    <source>
        <dbReference type="EMBL" id="KDQ07014.1"/>
    </source>
</evidence>
<dbReference type="InterPro" id="IPR021109">
    <property type="entry name" value="Peptidase_aspartic_dom_sf"/>
</dbReference>
<dbReference type="Pfam" id="PF00026">
    <property type="entry name" value="Asp"/>
    <property type="match status" value="1"/>
</dbReference>
<evidence type="ECO:0000313" key="10">
    <source>
        <dbReference type="Proteomes" id="UP000027195"/>
    </source>
</evidence>
<dbReference type="STRING" id="930990.A0A067LV58"/>
<dbReference type="OrthoDB" id="15189at2759"/>
<dbReference type="FunCoup" id="A0A067LV58">
    <property type="interactions" value="52"/>
</dbReference>
<accession>A0A067LV58</accession>
<sequence length="408" mass="42343">MPAAAFFVSLLSLTSAFALPTQPTGIAIPIQKRVSSGTPQGVANIASLKAQVNKLSGKYATTLAAYETNTGGAHPAAASSARNATKRATSGGEALTDAQEELWFGTISVGTPAKQYTIDFDTGSSDLFIPSSSCKNCGSHTTYNPSKTSKDLRKEFSLSYGDGSTTSGEQYSDTVTVAGLTATGQTLGAATSYSDSFTNGPTDGLMGLAFPSLSSYPATPFFNTLISQKKVAAGAFSFFLGESGSELFLGGSDQAHYTGDINWNAVTQEGYWQIALDSVKIGSKAAVSGLQSIIDSGTTLIVGDTASVATFYKAVPGSQDLSSTVGQGFYGFPCNKVPSVSFTFGGKSYPVDPQFFNLGPASQGSSTCVGALMGQDLGDFWVVGDVFMRSVYTTFDFDNSRVGFATLA</sequence>
<feature type="compositionally biased region" description="Low complexity" evidence="6">
    <location>
        <begin position="76"/>
        <end position="90"/>
    </location>
</feature>
<dbReference type="InterPro" id="IPR033121">
    <property type="entry name" value="PEPTIDASE_A1"/>
</dbReference>
<dbReference type="InParanoid" id="A0A067LV58"/>
<evidence type="ECO:0000256" key="5">
    <source>
        <dbReference type="PIRSR" id="PIRSR601461-1"/>
    </source>
</evidence>
<dbReference type="HOGENOM" id="CLU_013253_1_4_1"/>
<dbReference type="EMBL" id="KL198117">
    <property type="protein sequence ID" value="KDQ07014.1"/>
    <property type="molecule type" value="Genomic_DNA"/>
</dbReference>
<evidence type="ECO:0000256" key="3">
    <source>
        <dbReference type="ARBA" id="ARBA00022750"/>
    </source>
</evidence>
<organism evidence="9 10">
    <name type="scientific">Botryobasidium botryosum (strain FD-172 SS1)</name>
    <dbReference type="NCBI Taxonomy" id="930990"/>
    <lineage>
        <taxon>Eukaryota</taxon>
        <taxon>Fungi</taxon>
        <taxon>Dikarya</taxon>
        <taxon>Basidiomycota</taxon>
        <taxon>Agaricomycotina</taxon>
        <taxon>Agaricomycetes</taxon>
        <taxon>Cantharellales</taxon>
        <taxon>Botryobasidiaceae</taxon>
        <taxon>Botryobasidium</taxon>
    </lineage>
</organism>
<dbReference type="PANTHER" id="PTHR47966">
    <property type="entry name" value="BETA-SITE APP-CLEAVING ENZYME, ISOFORM A-RELATED"/>
    <property type="match status" value="1"/>
</dbReference>
<feature type="domain" description="Peptidase A1" evidence="8">
    <location>
        <begin position="103"/>
        <end position="405"/>
    </location>
</feature>
<dbReference type="SUPFAM" id="SSF50630">
    <property type="entry name" value="Acid proteases"/>
    <property type="match status" value="1"/>
</dbReference>
<proteinExistence type="inferred from homology"/>
<evidence type="ECO:0000256" key="4">
    <source>
        <dbReference type="ARBA" id="ARBA00022801"/>
    </source>
</evidence>
<dbReference type="PROSITE" id="PS51767">
    <property type="entry name" value="PEPTIDASE_A1"/>
    <property type="match status" value="1"/>
</dbReference>
<keyword evidence="4" id="KW-0378">Hydrolase</keyword>
<dbReference type="InterPro" id="IPR001461">
    <property type="entry name" value="Aspartic_peptidase_A1"/>
</dbReference>
<protein>
    <recommendedName>
        <fullName evidence="8">Peptidase A1 domain-containing protein</fullName>
    </recommendedName>
</protein>
<evidence type="ECO:0000259" key="8">
    <source>
        <dbReference type="PROSITE" id="PS51767"/>
    </source>
</evidence>
<name>A0A067LV58_BOTB1</name>
<dbReference type="Proteomes" id="UP000027195">
    <property type="component" value="Unassembled WGS sequence"/>
</dbReference>
<reference evidence="10" key="1">
    <citation type="journal article" date="2014" name="Proc. Natl. Acad. Sci. U.S.A.">
        <title>Extensive sampling of basidiomycete genomes demonstrates inadequacy of the white-rot/brown-rot paradigm for wood decay fungi.</title>
        <authorList>
            <person name="Riley R."/>
            <person name="Salamov A.A."/>
            <person name="Brown D.W."/>
            <person name="Nagy L.G."/>
            <person name="Floudas D."/>
            <person name="Held B.W."/>
            <person name="Levasseur A."/>
            <person name="Lombard V."/>
            <person name="Morin E."/>
            <person name="Otillar R."/>
            <person name="Lindquist E.A."/>
            <person name="Sun H."/>
            <person name="LaButti K.M."/>
            <person name="Schmutz J."/>
            <person name="Jabbour D."/>
            <person name="Luo H."/>
            <person name="Baker S.E."/>
            <person name="Pisabarro A.G."/>
            <person name="Walton J.D."/>
            <person name="Blanchette R.A."/>
            <person name="Henrissat B."/>
            <person name="Martin F."/>
            <person name="Cullen D."/>
            <person name="Hibbett D.S."/>
            <person name="Grigoriev I.V."/>
        </authorList>
    </citation>
    <scope>NUCLEOTIDE SEQUENCE [LARGE SCALE GENOMIC DNA]</scope>
    <source>
        <strain evidence="10">FD-172 SS1</strain>
    </source>
</reference>
<evidence type="ECO:0000256" key="6">
    <source>
        <dbReference type="SAM" id="MobiDB-lite"/>
    </source>
</evidence>
<keyword evidence="2" id="KW-0645">Protease</keyword>
<keyword evidence="7" id="KW-0732">Signal</keyword>
<feature type="signal peptide" evidence="7">
    <location>
        <begin position="1"/>
        <end position="18"/>
    </location>
</feature>
<keyword evidence="3" id="KW-0064">Aspartyl protease</keyword>
<gene>
    <name evidence="9" type="ORF">BOTBODRAFT_181072</name>
</gene>
<comment type="similarity">
    <text evidence="1">Belongs to the peptidase A1 family.</text>
</comment>
<dbReference type="AlphaFoldDB" id="A0A067LV58"/>
<dbReference type="FunFam" id="2.40.70.10:FF:000115">
    <property type="entry name" value="Lysosomal aspartic protease"/>
    <property type="match status" value="1"/>
</dbReference>
<dbReference type="PRINTS" id="PR00792">
    <property type="entry name" value="PEPSIN"/>
</dbReference>